<dbReference type="KEGG" id="sta:STHERM_c03480"/>
<evidence type="ECO:0000259" key="1">
    <source>
        <dbReference type="Pfam" id="PF00148"/>
    </source>
</evidence>
<dbReference type="Proteomes" id="UP000001296">
    <property type="component" value="Chromosome"/>
</dbReference>
<dbReference type="GO" id="GO:0016491">
    <property type="term" value="F:oxidoreductase activity"/>
    <property type="evidence" value="ECO:0007669"/>
    <property type="project" value="InterPro"/>
</dbReference>
<gene>
    <name evidence="2" type="primary">nifE</name>
    <name evidence="2" type="ordered locus">STHERM_c03480</name>
</gene>
<accession>E0RPC7</accession>
<dbReference type="Gene3D" id="3.40.50.12380">
    <property type="entry name" value="Nitrogenase MoFe cofactor biosynthesis protein NifE, C-terminal"/>
    <property type="match status" value="1"/>
</dbReference>
<dbReference type="InterPro" id="IPR049939">
    <property type="entry name" value="NifE-like"/>
</dbReference>
<dbReference type="HOGENOM" id="CLU_876911_0_0_12"/>
<dbReference type="InterPro" id="IPR000510">
    <property type="entry name" value="Nase/OxRdtase_comp1"/>
</dbReference>
<reference evidence="2 3" key="2">
    <citation type="journal article" date="2010" name="J. Bacteriol.">
        <title>Genome sequence of the polysaccharide-degrading, thermophilic anaerobe Spirochaeta thermophila DSM 6192.</title>
        <authorList>
            <person name="Angelov A."/>
            <person name="Liebl S."/>
            <person name="Ballschmiter M."/>
            <person name="Bomeke M."/>
            <person name="Lehmann R."/>
            <person name="Liesegang H."/>
            <person name="Daniel R."/>
            <person name="Liebl W."/>
        </authorList>
    </citation>
    <scope>NUCLEOTIDE SEQUENCE [LARGE SCALE GENOMIC DNA]</scope>
    <source>
        <strain evidence="3">ATCC 49972 / DSM 6192 / RI 19.B1</strain>
    </source>
</reference>
<dbReference type="PaxDb" id="665571-STHERM_c03480"/>
<dbReference type="SUPFAM" id="SSF53807">
    <property type="entry name" value="Helical backbone' metal receptor"/>
    <property type="match status" value="1"/>
</dbReference>
<organism evidence="2 3">
    <name type="scientific">Winmispira thermophila (strain ATCC 49972 / DSM 6192 / RI 19.B1)</name>
    <name type="common">Spirochaeta thermophila</name>
    <dbReference type="NCBI Taxonomy" id="665571"/>
    <lineage>
        <taxon>Bacteria</taxon>
        <taxon>Pseudomonadati</taxon>
        <taxon>Spirochaetota</taxon>
        <taxon>Spirochaetia</taxon>
        <taxon>Winmispirales</taxon>
        <taxon>Winmispiraceae</taxon>
        <taxon>Winmispira</taxon>
    </lineage>
</organism>
<feature type="domain" description="Nitrogenase/oxidoreductase component 1" evidence="1">
    <location>
        <begin position="41"/>
        <end position="299"/>
    </location>
</feature>
<dbReference type="AlphaFoldDB" id="E0RPC7"/>
<dbReference type="PANTHER" id="PTHR42956">
    <property type="entry name" value="NITROGENASE IRON-MOLYBDENUM COFACTOR BIOSYNTHESIS PROTEIN NIFE"/>
    <property type="match status" value="1"/>
</dbReference>
<dbReference type="eggNOG" id="COG2710">
    <property type="taxonomic scope" value="Bacteria"/>
</dbReference>
<evidence type="ECO:0000313" key="2">
    <source>
        <dbReference type="EMBL" id="ADN01321.1"/>
    </source>
</evidence>
<dbReference type="PANTHER" id="PTHR42956:SF1">
    <property type="entry name" value="NITROGENASE IRON-MOLYBDENUM COFACTOR BIOSYNTHESIS PROTEIN NIFE"/>
    <property type="match status" value="1"/>
</dbReference>
<protein>
    <submittedName>
        <fullName evidence="2">Nitrogenase iron-molybdenum cofactor biosynthesis protein NifE</fullName>
    </submittedName>
</protein>
<reference key="1">
    <citation type="submission" date="2009-08" db="EMBL/GenBank/DDBJ databases">
        <title>The genome sequence of Spirochaeta thermophila DSM6192.</title>
        <authorList>
            <person name="Angelov A."/>
            <person name="Mientus M."/>
            <person name="Wittenberg S."/>
            <person name="Lehmann R."/>
            <person name="Liesegang H."/>
            <person name="Daniel R."/>
            <person name="Liebl W."/>
        </authorList>
    </citation>
    <scope>NUCLEOTIDE SEQUENCE</scope>
    <source>
        <strain>DSM 6192</strain>
    </source>
</reference>
<proteinExistence type="predicted"/>
<dbReference type="EMBL" id="CP001698">
    <property type="protein sequence ID" value="ADN01321.1"/>
    <property type="molecule type" value="Genomic_DNA"/>
</dbReference>
<sequence>MPQGGTRERNTGLSRALGGIQGHQERWIPGRLRCALQDRLLGGERPTLPCSINIIGEFNIAGETWLIRRYYEEMGIRVVSTITGDSSIEEIAQAGSAALNVVQCSGSTTLLAKKMEERYAIPFIRVSYFGVEDTAEALYQVARFFEPSAPGMLTRTRELVASKVSEVYAELERYRRDLEGSRAAIYVGGAFKAFSLIKALRLLGISTPVVGSQTGSREDYETIAGICEEGTVILDDSNPAELAHFLKEKDVHLLIGGVKERPLSYKLGVAFCDHNHERKLPLAGFEGMVNFAREVHASLMSPVWRLFREGVDHGSVL</sequence>
<dbReference type="Pfam" id="PF00148">
    <property type="entry name" value="Oxidored_nitro"/>
    <property type="match status" value="1"/>
</dbReference>
<name>E0RPC7_WINT6</name>
<evidence type="ECO:0000313" key="3">
    <source>
        <dbReference type="Proteomes" id="UP000001296"/>
    </source>
</evidence>